<gene>
    <name evidence="19" type="ORF">MOMA_07586</name>
</gene>
<dbReference type="PANTHER" id="PTHR32071:SF95">
    <property type="entry name" value="DNA-BINDING TRANSCRIPTIONAL REGULATOR NTRC"/>
    <property type="match status" value="1"/>
</dbReference>
<dbReference type="FunFam" id="1.10.8.60:FF:000014">
    <property type="entry name" value="DNA-binding transcriptional regulator NtrC"/>
    <property type="match status" value="1"/>
</dbReference>
<dbReference type="InterPro" id="IPR025943">
    <property type="entry name" value="Sigma_54_int_dom_ATP-bd_2"/>
</dbReference>
<evidence type="ECO:0000256" key="15">
    <source>
        <dbReference type="ARBA" id="ARBA00031910"/>
    </source>
</evidence>
<dbReference type="InterPro" id="IPR025944">
    <property type="entry name" value="Sigma_54_int_dom_CS"/>
</dbReference>
<dbReference type="PATRIC" id="fig|1230338.3.peg.1617"/>
<dbReference type="InterPro" id="IPR001789">
    <property type="entry name" value="Sig_transdc_resp-reg_receiver"/>
</dbReference>
<evidence type="ECO:0000256" key="13">
    <source>
        <dbReference type="ARBA" id="ARBA00023231"/>
    </source>
</evidence>
<comment type="subcellular location">
    <subcellularLocation>
        <location evidence="1">Cytoplasm</location>
    </subcellularLocation>
</comment>
<dbReference type="AlphaFoldDB" id="L2F669"/>
<evidence type="ECO:0000256" key="11">
    <source>
        <dbReference type="ARBA" id="ARBA00023159"/>
    </source>
</evidence>
<dbReference type="SUPFAM" id="SSF52540">
    <property type="entry name" value="P-loop containing nucleoside triphosphate hydrolases"/>
    <property type="match status" value="1"/>
</dbReference>
<evidence type="ECO:0000313" key="20">
    <source>
        <dbReference type="Proteomes" id="UP000023795"/>
    </source>
</evidence>
<dbReference type="Pfam" id="PF00158">
    <property type="entry name" value="Sigma54_activat"/>
    <property type="match status" value="1"/>
</dbReference>
<organism evidence="19 20">
    <name type="scientific">Moraxella macacae 0408225</name>
    <dbReference type="NCBI Taxonomy" id="1230338"/>
    <lineage>
        <taxon>Bacteria</taxon>
        <taxon>Pseudomonadati</taxon>
        <taxon>Pseudomonadota</taxon>
        <taxon>Gammaproteobacteria</taxon>
        <taxon>Moraxellales</taxon>
        <taxon>Moraxellaceae</taxon>
        <taxon>Moraxella</taxon>
    </lineage>
</organism>
<dbReference type="InterPro" id="IPR058031">
    <property type="entry name" value="AAA_lid_NorR"/>
</dbReference>
<protein>
    <recommendedName>
        <fullName evidence="2">DNA-binding transcriptional regulator NtrC</fullName>
    </recommendedName>
    <alternativeName>
        <fullName evidence="14">Nitrogen regulation protein NR(I)</fullName>
    </alternativeName>
    <alternativeName>
        <fullName evidence="15">Nitrogen regulator I</fullName>
    </alternativeName>
</protein>
<evidence type="ECO:0000256" key="2">
    <source>
        <dbReference type="ARBA" id="ARBA00019059"/>
    </source>
</evidence>
<dbReference type="GO" id="GO:0005524">
    <property type="term" value="F:ATP binding"/>
    <property type="evidence" value="ECO:0007669"/>
    <property type="project" value="UniProtKB-KW"/>
</dbReference>
<keyword evidence="13" id="KW-0535">Nitrogen fixation</keyword>
<keyword evidence="4" id="KW-0678">Repressor</keyword>
<dbReference type="Gene3D" id="1.10.8.60">
    <property type="match status" value="1"/>
</dbReference>
<dbReference type="Gene3D" id="3.40.50.2300">
    <property type="match status" value="1"/>
</dbReference>
<evidence type="ECO:0000256" key="14">
    <source>
        <dbReference type="ARBA" id="ARBA00029881"/>
    </source>
</evidence>
<keyword evidence="20" id="KW-1185">Reference proteome</keyword>
<keyword evidence="9" id="KW-0805">Transcription regulation</keyword>
<evidence type="ECO:0000256" key="4">
    <source>
        <dbReference type="ARBA" id="ARBA00022491"/>
    </source>
</evidence>
<keyword evidence="5 16" id="KW-0597">Phosphoprotein</keyword>
<dbReference type="Pfam" id="PF02954">
    <property type="entry name" value="HTH_8"/>
    <property type="match status" value="1"/>
</dbReference>
<evidence type="ECO:0000256" key="16">
    <source>
        <dbReference type="PROSITE-ProRule" id="PRU00169"/>
    </source>
</evidence>
<dbReference type="InterPro" id="IPR009057">
    <property type="entry name" value="Homeodomain-like_sf"/>
</dbReference>
<dbReference type="InterPro" id="IPR027417">
    <property type="entry name" value="P-loop_NTPase"/>
</dbReference>
<dbReference type="Pfam" id="PF25601">
    <property type="entry name" value="AAA_lid_14"/>
    <property type="match status" value="1"/>
</dbReference>
<dbReference type="InterPro" id="IPR011006">
    <property type="entry name" value="CheY-like_superfamily"/>
</dbReference>
<dbReference type="SMART" id="SM00382">
    <property type="entry name" value="AAA"/>
    <property type="match status" value="1"/>
</dbReference>
<dbReference type="InterPro" id="IPR002078">
    <property type="entry name" value="Sigma_54_int"/>
</dbReference>
<dbReference type="InterPro" id="IPR002197">
    <property type="entry name" value="HTH_Fis"/>
</dbReference>
<evidence type="ECO:0000256" key="8">
    <source>
        <dbReference type="ARBA" id="ARBA00023012"/>
    </source>
</evidence>
<dbReference type="Gene3D" id="3.40.50.300">
    <property type="entry name" value="P-loop containing nucleotide triphosphate hydrolases"/>
    <property type="match status" value="1"/>
</dbReference>
<comment type="caution">
    <text evidence="19">The sequence shown here is derived from an EMBL/GenBank/DDBJ whole genome shotgun (WGS) entry which is preliminary data.</text>
</comment>
<dbReference type="RefSeq" id="WP_009501960.1">
    <property type="nucleotide sequence ID" value="NZ_ANIN01000002.1"/>
</dbReference>
<dbReference type="Proteomes" id="UP000023795">
    <property type="component" value="Unassembled WGS sequence"/>
</dbReference>
<dbReference type="GO" id="GO:0043565">
    <property type="term" value="F:sequence-specific DNA binding"/>
    <property type="evidence" value="ECO:0007669"/>
    <property type="project" value="InterPro"/>
</dbReference>
<dbReference type="SMART" id="SM00448">
    <property type="entry name" value="REC"/>
    <property type="match status" value="1"/>
</dbReference>
<keyword evidence="12" id="KW-0804">Transcription</keyword>
<evidence type="ECO:0000256" key="7">
    <source>
        <dbReference type="ARBA" id="ARBA00022840"/>
    </source>
</evidence>
<dbReference type="PROSITE" id="PS00676">
    <property type="entry name" value="SIGMA54_INTERACT_2"/>
    <property type="match status" value="1"/>
</dbReference>
<dbReference type="STRING" id="1230338.MOMA_07586"/>
<dbReference type="FunFam" id="3.40.50.2300:FF:000018">
    <property type="entry name" value="DNA-binding transcriptional regulator NtrC"/>
    <property type="match status" value="1"/>
</dbReference>
<evidence type="ECO:0000256" key="1">
    <source>
        <dbReference type="ARBA" id="ARBA00004496"/>
    </source>
</evidence>
<evidence type="ECO:0000259" key="17">
    <source>
        <dbReference type="PROSITE" id="PS50045"/>
    </source>
</evidence>
<keyword evidence="10" id="KW-0238">DNA-binding</keyword>
<dbReference type="Gene3D" id="1.10.10.60">
    <property type="entry name" value="Homeodomain-like"/>
    <property type="match status" value="1"/>
</dbReference>
<dbReference type="OrthoDB" id="9804019at2"/>
<dbReference type="GO" id="GO:0005737">
    <property type="term" value="C:cytoplasm"/>
    <property type="evidence" value="ECO:0007669"/>
    <property type="project" value="UniProtKB-SubCell"/>
</dbReference>
<evidence type="ECO:0000313" key="19">
    <source>
        <dbReference type="EMBL" id="ELA08405.1"/>
    </source>
</evidence>
<dbReference type="SUPFAM" id="SSF46689">
    <property type="entry name" value="Homeodomain-like"/>
    <property type="match status" value="1"/>
</dbReference>
<keyword evidence="7" id="KW-0067">ATP-binding</keyword>
<dbReference type="GO" id="GO:0006355">
    <property type="term" value="P:regulation of DNA-templated transcription"/>
    <property type="evidence" value="ECO:0007669"/>
    <property type="project" value="InterPro"/>
</dbReference>
<reference evidence="19 20" key="1">
    <citation type="journal article" date="2013" name="Genome Announc.">
        <title>Genome Sequence of Moraxella macacae 0408225, a Novel Bacterial Species Isolated from a Cynomolgus Macaque with Epistaxis.</title>
        <authorList>
            <person name="Ladner J.T."/>
            <person name="Whitehouse C.A."/>
            <person name="Koroleva G.I."/>
            <person name="Palacios G.F."/>
        </authorList>
    </citation>
    <scope>NUCLEOTIDE SEQUENCE [LARGE SCALE GENOMIC DNA]</scope>
    <source>
        <strain evidence="19 20">0408225</strain>
    </source>
</reference>
<dbReference type="PROSITE" id="PS00688">
    <property type="entry name" value="SIGMA54_INTERACT_3"/>
    <property type="match status" value="1"/>
</dbReference>
<evidence type="ECO:0000256" key="5">
    <source>
        <dbReference type="ARBA" id="ARBA00022553"/>
    </source>
</evidence>
<dbReference type="SUPFAM" id="SSF52172">
    <property type="entry name" value="CheY-like"/>
    <property type="match status" value="1"/>
</dbReference>
<dbReference type="PROSITE" id="PS50045">
    <property type="entry name" value="SIGMA54_INTERACT_4"/>
    <property type="match status" value="1"/>
</dbReference>
<keyword evidence="8" id="KW-0902">Two-component regulatory system</keyword>
<feature type="modified residue" description="4-aspartylphosphate" evidence="16">
    <location>
        <position position="60"/>
    </location>
</feature>
<dbReference type="FunFam" id="3.40.50.300:FF:000006">
    <property type="entry name" value="DNA-binding transcriptional regulator NtrC"/>
    <property type="match status" value="1"/>
</dbReference>
<keyword evidence="3" id="KW-0963">Cytoplasm</keyword>
<evidence type="ECO:0000256" key="10">
    <source>
        <dbReference type="ARBA" id="ARBA00023125"/>
    </source>
</evidence>
<dbReference type="Pfam" id="PF00072">
    <property type="entry name" value="Response_reg"/>
    <property type="match status" value="1"/>
</dbReference>
<evidence type="ECO:0000256" key="12">
    <source>
        <dbReference type="ARBA" id="ARBA00023163"/>
    </source>
</evidence>
<evidence type="ECO:0000259" key="18">
    <source>
        <dbReference type="PROSITE" id="PS50110"/>
    </source>
</evidence>
<keyword evidence="6" id="KW-0547">Nucleotide-binding</keyword>
<dbReference type="CDD" id="cd00009">
    <property type="entry name" value="AAA"/>
    <property type="match status" value="1"/>
</dbReference>
<evidence type="ECO:0000256" key="3">
    <source>
        <dbReference type="ARBA" id="ARBA00022490"/>
    </source>
</evidence>
<dbReference type="PROSITE" id="PS50110">
    <property type="entry name" value="RESPONSE_REGULATORY"/>
    <property type="match status" value="1"/>
</dbReference>
<dbReference type="GO" id="GO:0000160">
    <property type="term" value="P:phosphorelay signal transduction system"/>
    <property type="evidence" value="ECO:0007669"/>
    <property type="project" value="UniProtKB-KW"/>
</dbReference>
<feature type="domain" description="Sigma-54 factor interaction" evidence="17">
    <location>
        <begin position="166"/>
        <end position="395"/>
    </location>
</feature>
<feature type="domain" description="Response regulatory" evidence="18">
    <location>
        <begin position="6"/>
        <end position="125"/>
    </location>
</feature>
<proteinExistence type="predicted"/>
<dbReference type="PANTHER" id="PTHR32071">
    <property type="entry name" value="TRANSCRIPTIONAL REGULATORY PROTEIN"/>
    <property type="match status" value="1"/>
</dbReference>
<dbReference type="eggNOG" id="COG2204">
    <property type="taxonomic scope" value="Bacteria"/>
</dbReference>
<accession>L2F669</accession>
<keyword evidence="11" id="KW-0010">Activator</keyword>
<dbReference type="InterPro" id="IPR003593">
    <property type="entry name" value="AAA+_ATPase"/>
</dbReference>
<evidence type="ECO:0000256" key="9">
    <source>
        <dbReference type="ARBA" id="ARBA00023015"/>
    </source>
</evidence>
<name>L2F669_9GAMM</name>
<sequence length="576" mass="64866">MNNAKKIWVIDDDVALRMILQDALTDANFEVQTFGNAKLAYEQLENTQDFINLPQVILTDMRMPLMSGLDFGAKLGEKFAHIPLIVMTAHADVQSAVDSYQVGAFEYLPKPFDLDVMLTMVKKAGRFYQEQSLIKNQEKNQAKPNNYLNDTGLKHTQQNHEPISGIIGKSSKMQQVFRAIGRLASMPMTVLITGKSGTGKELVANALHEHSPRKTKPFIALNMSAIPQDLIESELFGHEKGAFTGAIHARLGRFEQAHGGTLFLDEIGDMPLSTQTRLLRVLANGEFFRVGGQKPIKVDVRILAATHQPLENLVKLGKFREDLFYRLNVIRLQLPTLQERREDIALLLDFFMQKLASQMQLPTKTLSSEALHCLTCYHWPGNVRELENVCRWLMVMTTGHVVKPDDLPVEILNFIQTNHLVNINNNPTSKVNNTSNINPVDTVNLTNLINHDLTNSQNKPNDNRVVNRVVNHVVNANTINANDWQNPLKNWLKLALEQDKQDILQQAMPMFEQILLTTALDFTNNHKSKAAQLLGWGRNTLTRKHRQLLKNQAVEKSSTVSSAVTIAKSSNEPTIN</sequence>
<dbReference type="EMBL" id="ANIN01000002">
    <property type="protein sequence ID" value="ELA08405.1"/>
    <property type="molecule type" value="Genomic_DNA"/>
</dbReference>
<evidence type="ECO:0000256" key="6">
    <source>
        <dbReference type="ARBA" id="ARBA00022741"/>
    </source>
</evidence>